<accession>A0A401US98</accession>
<proteinExistence type="predicted"/>
<dbReference type="AlphaFoldDB" id="A0A401US98"/>
<evidence type="ECO:0000313" key="2">
    <source>
        <dbReference type="Proteomes" id="UP000287872"/>
    </source>
</evidence>
<keyword evidence="2" id="KW-1185">Reference proteome</keyword>
<protein>
    <submittedName>
        <fullName evidence="1">Uncharacterized protein</fullName>
    </submittedName>
</protein>
<dbReference type="RefSeq" id="WP_185732847.1">
    <property type="nucleotide sequence ID" value="NZ_BHYK01000032.1"/>
</dbReference>
<dbReference type="EMBL" id="BHYK01000032">
    <property type="protein sequence ID" value="GCD12366.1"/>
    <property type="molecule type" value="Genomic_DNA"/>
</dbReference>
<comment type="caution">
    <text evidence="1">The sequence shown here is derived from an EMBL/GenBank/DDBJ whole genome shotgun (WGS) entry which is preliminary data.</text>
</comment>
<sequence>MVGWLIDAIKKDYQPPISKVKVGKFNDYVQREYDFDKLEKKLLGWE</sequence>
<gene>
    <name evidence="1" type="ORF">Ctaglu_39890</name>
</gene>
<evidence type="ECO:0000313" key="1">
    <source>
        <dbReference type="EMBL" id="GCD12366.1"/>
    </source>
</evidence>
<name>A0A401US98_9CLOT</name>
<organism evidence="1 2">
    <name type="scientific">Clostridium tagluense</name>
    <dbReference type="NCBI Taxonomy" id="360422"/>
    <lineage>
        <taxon>Bacteria</taxon>
        <taxon>Bacillati</taxon>
        <taxon>Bacillota</taxon>
        <taxon>Clostridia</taxon>
        <taxon>Eubacteriales</taxon>
        <taxon>Clostridiaceae</taxon>
        <taxon>Clostridium</taxon>
    </lineage>
</organism>
<reference evidence="1 2" key="1">
    <citation type="submission" date="2018-11" db="EMBL/GenBank/DDBJ databases">
        <title>Genome sequencing and assembly of Clostridium tagluense strain A121.</title>
        <authorList>
            <person name="Murakami T."/>
            <person name="Segawa T."/>
            <person name="Shcherbakova V.A."/>
            <person name="Mori H."/>
            <person name="Yoshimura Y."/>
        </authorList>
    </citation>
    <scope>NUCLEOTIDE SEQUENCE [LARGE SCALE GENOMIC DNA]</scope>
    <source>
        <strain evidence="1 2">A121</strain>
    </source>
</reference>
<dbReference type="Proteomes" id="UP000287872">
    <property type="component" value="Unassembled WGS sequence"/>
</dbReference>